<gene>
    <name evidence="11" type="primary">alr</name>
    <name evidence="11" type="ORF">EHO51_04845</name>
</gene>
<evidence type="ECO:0000256" key="6">
    <source>
        <dbReference type="ARBA" id="ARBA00023235"/>
    </source>
</evidence>
<dbReference type="GO" id="GO:0008784">
    <property type="term" value="F:alanine racemase activity"/>
    <property type="evidence" value="ECO:0007669"/>
    <property type="project" value="UniProtKB-UniRule"/>
</dbReference>
<dbReference type="HAMAP" id="MF_01201">
    <property type="entry name" value="Ala_racemase"/>
    <property type="match status" value="1"/>
</dbReference>
<evidence type="ECO:0000256" key="1">
    <source>
        <dbReference type="ARBA" id="ARBA00000316"/>
    </source>
</evidence>
<feature type="binding site" evidence="7 9">
    <location>
        <position position="319"/>
    </location>
    <ligand>
        <name>substrate</name>
    </ligand>
</feature>
<feature type="domain" description="Alanine racemase C-terminal" evidence="10">
    <location>
        <begin position="245"/>
        <end position="376"/>
    </location>
</feature>
<keyword evidence="5 7" id="KW-0663">Pyridoxal phosphate</keyword>
<dbReference type="PRINTS" id="PR00992">
    <property type="entry name" value="ALARACEMASE"/>
</dbReference>
<evidence type="ECO:0000256" key="8">
    <source>
        <dbReference type="PIRSR" id="PIRSR600821-50"/>
    </source>
</evidence>
<dbReference type="PROSITE" id="PS00395">
    <property type="entry name" value="ALANINE_RACEMASE"/>
    <property type="match status" value="1"/>
</dbReference>
<dbReference type="Gene3D" id="2.40.37.10">
    <property type="entry name" value="Lyase, Ornithine Decarboxylase, Chain A, domain 1"/>
    <property type="match status" value="1"/>
</dbReference>
<dbReference type="Gene3D" id="3.20.20.10">
    <property type="entry name" value="Alanine racemase"/>
    <property type="match status" value="1"/>
</dbReference>
<keyword evidence="6 7" id="KW-0413">Isomerase</keyword>
<dbReference type="SUPFAM" id="SSF50621">
    <property type="entry name" value="Alanine racemase C-terminal domain-like"/>
    <property type="match status" value="1"/>
</dbReference>
<reference evidence="11 12" key="1">
    <citation type="submission" date="2018-11" db="EMBL/GenBank/DDBJ databases">
        <title>Genome squencing of methanotrophic bacteria isolated from alkaline groundwater in Korea.</title>
        <authorList>
            <person name="Nguyen L.N."/>
        </authorList>
    </citation>
    <scope>NUCLEOTIDE SEQUENCE [LARGE SCALE GENOMIC DNA]</scope>
    <source>
        <strain evidence="11 12">GW6</strain>
    </source>
</reference>
<dbReference type="Pfam" id="PF00842">
    <property type="entry name" value="Ala_racemase_C"/>
    <property type="match status" value="1"/>
</dbReference>
<comment type="function">
    <text evidence="7">Catalyzes the interconversion of L-alanine and D-alanine. May also act on other amino acids.</text>
</comment>
<evidence type="ECO:0000256" key="4">
    <source>
        <dbReference type="ARBA" id="ARBA00013089"/>
    </source>
</evidence>
<dbReference type="InterPro" id="IPR029066">
    <property type="entry name" value="PLP-binding_barrel"/>
</dbReference>
<feature type="active site" description="Proton acceptor; specific for D-alanine" evidence="7">
    <location>
        <position position="53"/>
    </location>
</feature>
<evidence type="ECO:0000313" key="12">
    <source>
        <dbReference type="Proteomes" id="UP000273982"/>
    </source>
</evidence>
<dbReference type="GO" id="GO:0005829">
    <property type="term" value="C:cytosol"/>
    <property type="evidence" value="ECO:0007669"/>
    <property type="project" value="TreeGrafter"/>
</dbReference>
<evidence type="ECO:0000256" key="9">
    <source>
        <dbReference type="PIRSR" id="PIRSR600821-52"/>
    </source>
</evidence>
<dbReference type="InterPro" id="IPR001608">
    <property type="entry name" value="Ala_racemase_N"/>
</dbReference>
<evidence type="ECO:0000256" key="2">
    <source>
        <dbReference type="ARBA" id="ARBA00001933"/>
    </source>
</evidence>
<dbReference type="AlphaFoldDB" id="A0A3G8M379"/>
<dbReference type="PANTHER" id="PTHR30511">
    <property type="entry name" value="ALANINE RACEMASE"/>
    <property type="match status" value="1"/>
</dbReference>
<feature type="modified residue" description="N6-(pyridoxal phosphate)lysine" evidence="7 8">
    <location>
        <position position="53"/>
    </location>
</feature>
<proteinExistence type="inferred from homology"/>
<dbReference type="EC" id="5.1.1.1" evidence="4 7"/>
<protein>
    <recommendedName>
        <fullName evidence="4 7">Alanine racemase</fullName>
        <ecNumber evidence="4 7">5.1.1.1</ecNumber>
    </recommendedName>
</protein>
<dbReference type="Pfam" id="PF01168">
    <property type="entry name" value="Ala_racemase_N"/>
    <property type="match status" value="1"/>
</dbReference>
<evidence type="ECO:0000313" key="11">
    <source>
        <dbReference type="EMBL" id="AZG76114.1"/>
    </source>
</evidence>
<dbReference type="SMART" id="SM01005">
    <property type="entry name" value="Ala_racemase_C"/>
    <property type="match status" value="1"/>
</dbReference>
<evidence type="ECO:0000259" key="10">
    <source>
        <dbReference type="SMART" id="SM01005"/>
    </source>
</evidence>
<sequence>MGINEPAARLRPRTEPSDPAETGVLIVDLAALADNWRTMARLAGGAECGAVVKADAYGLGLAPAMRALLSAGCRTFFVANVVEGEAARAVAHDATIYVLDGLVPGAAPRLVAADLIPALGSLGEIDEWAATGFNPKAAIHFDTGMNRFGIPISEAAQAAERARHIAPTLVMSHFVSSQMREAACNARQIEAFLDARARFADIPASMANSSAVFLPQRPHFDLVRPGYALFGGNPTPYAECPVRPVARLSARILSTREIEPGDCVGYDALWSAPKRTRIATIGVGYADGVPLGAASCAEKPTGEALVGGVRCPFIGRVSMDYVVLDVSEAPREAAQRGEWVELLGDGICIEDAAARAGTIGYEILTRLGARFSRRYLGA</sequence>
<comment type="similarity">
    <text evidence="3 7">Belongs to the alanine racemase family.</text>
</comment>
<feature type="active site" description="Proton acceptor; specific for L-alanine" evidence="7">
    <location>
        <position position="266"/>
    </location>
</feature>
<dbReference type="InterPro" id="IPR020622">
    <property type="entry name" value="Ala_racemase_pyridoxalP-BS"/>
</dbReference>
<dbReference type="GO" id="GO:0030632">
    <property type="term" value="P:D-alanine biosynthetic process"/>
    <property type="evidence" value="ECO:0007669"/>
    <property type="project" value="UniProtKB-UniRule"/>
</dbReference>
<evidence type="ECO:0000256" key="7">
    <source>
        <dbReference type="HAMAP-Rule" id="MF_01201"/>
    </source>
</evidence>
<feature type="binding site" evidence="7 9">
    <location>
        <position position="147"/>
    </location>
    <ligand>
        <name>substrate</name>
    </ligand>
</feature>
<dbReference type="SUPFAM" id="SSF51419">
    <property type="entry name" value="PLP-binding barrel"/>
    <property type="match status" value="1"/>
</dbReference>
<dbReference type="InterPro" id="IPR011079">
    <property type="entry name" value="Ala_racemase_C"/>
</dbReference>
<dbReference type="PANTHER" id="PTHR30511:SF0">
    <property type="entry name" value="ALANINE RACEMASE, CATABOLIC-RELATED"/>
    <property type="match status" value="1"/>
</dbReference>
<comment type="cofactor">
    <cofactor evidence="2 7 8">
        <name>pyridoxal 5'-phosphate</name>
        <dbReference type="ChEBI" id="CHEBI:597326"/>
    </cofactor>
</comment>
<evidence type="ECO:0000256" key="5">
    <source>
        <dbReference type="ARBA" id="ARBA00022898"/>
    </source>
</evidence>
<dbReference type="KEGG" id="mros:EHO51_04845"/>
<organism evidence="11 12">
    <name type="scientific">Methylocystis rosea</name>
    <dbReference type="NCBI Taxonomy" id="173366"/>
    <lineage>
        <taxon>Bacteria</taxon>
        <taxon>Pseudomonadati</taxon>
        <taxon>Pseudomonadota</taxon>
        <taxon>Alphaproteobacteria</taxon>
        <taxon>Hyphomicrobiales</taxon>
        <taxon>Methylocystaceae</taxon>
        <taxon>Methylocystis</taxon>
    </lineage>
</organism>
<dbReference type="EMBL" id="CP034086">
    <property type="protein sequence ID" value="AZG76114.1"/>
    <property type="molecule type" value="Genomic_DNA"/>
</dbReference>
<name>A0A3G8M379_9HYPH</name>
<evidence type="ECO:0000256" key="3">
    <source>
        <dbReference type="ARBA" id="ARBA00007880"/>
    </source>
</evidence>
<dbReference type="UniPathway" id="UPA00042">
    <property type="reaction ID" value="UER00497"/>
</dbReference>
<dbReference type="RefSeq" id="WP_124737942.1">
    <property type="nucleotide sequence ID" value="NZ_CP034086.1"/>
</dbReference>
<dbReference type="GO" id="GO:0030170">
    <property type="term" value="F:pyridoxal phosphate binding"/>
    <property type="evidence" value="ECO:0007669"/>
    <property type="project" value="UniProtKB-UniRule"/>
</dbReference>
<dbReference type="InterPro" id="IPR009006">
    <property type="entry name" value="Ala_racemase/Decarboxylase_C"/>
</dbReference>
<accession>A0A3G8M379</accession>
<comment type="pathway">
    <text evidence="7">Amino-acid biosynthesis; D-alanine biosynthesis; D-alanine from L-alanine: step 1/1.</text>
</comment>
<comment type="catalytic activity">
    <reaction evidence="1 7">
        <text>L-alanine = D-alanine</text>
        <dbReference type="Rhea" id="RHEA:20249"/>
        <dbReference type="ChEBI" id="CHEBI:57416"/>
        <dbReference type="ChEBI" id="CHEBI:57972"/>
        <dbReference type="EC" id="5.1.1.1"/>
    </reaction>
</comment>
<dbReference type="InterPro" id="IPR000821">
    <property type="entry name" value="Ala_racemase"/>
</dbReference>
<dbReference type="NCBIfam" id="TIGR00492">
    <property type="entry name" value="alr"/>
    <property type="match status" value="1"/>
</dbReference>
<dbReference type="CDD" id="cd00430">
    <property type="entry name" value="PLPDE_III_AR"/>
    <property type="match status" value="1"/>
</dbReference>
<dbReference type="Proteomes" id="UP000273982">
    <property type="component" value="Chromosome"/>
</dbReference>